<evidence type="ECO:0000313" key="2">
    <source>
        <dbReference type="EMBL" id="SKB29169.1"/>
    </source>
</evidence>
<feature type="domain" description="DinB-like" evidence="1">
    <location>
        <begin position="10"/>
        <end position="146"/>
    </location>
</feature>
<dbReference type="STRING" id="623280.SAMN05660226_00488"/>
<keyword evidence="3" id="KW-1185">Reference proteome</keyword>
<dbReference type="Gene3D" id="1.20.120.450">
    <property type="entry name" value="dinb family like domain"/>
    <property type="match status" value="1"/>
</dbReference>
<name>A0A1T5A317_9SPHI</name>
<dbReference type="InterPro" id="IPR034660">
    <property type="entry name" value="DinB/YfiT-like"/>
</dbReference>
<proteinExistence type="predicted"/>
<dbReference type="SUPFAM" id="SSF109854">
    <property type="entry name" value="DinB/YfiT-like putative metalloenzymes"/>
    <property type="match status" value="1"/>
</dbReference>
<dbReference type="AlphaFoldDB" id="A0A1T5A317"/>
<dbReference type="OrthoDB" id="4295522at2"/>
<reference evidence="2 3" key="1">
    <citation type="submission" date="2017-02" db="EMBL/GenBank/DDBJ databases">
        <authorList>
            <person name="Peterson S.W."/>
        </authorList>
    </citation>
    <scope>NUCLEOTIDE SEQUENCE [LARGE SCALE GENOMIC DNA]</scope>
    <source>
        <strain evidence="2 3">DSM 22899</strain>
    </source>
</reference>
<protein>
    <submittedName>
        <fullName evidence="2">DinB superfamily protein</fullName>
    </submittedName>
</protein>
<evidence type="ECO:0000259" key="1">
    <source>
        <dbReference type="Pfam" id="PF12867"/>
    </source>
</evidence>
<accession>A0A1T5A317</accession>
<dbReference type="EMBL" id="FUYS01000001">
    <property type="protein sequence ID" value="SKB29169.1"/>
    <property type="molecule type" value="Genomic_DNA"/>
</dbReference>
<dbReference type="InterPro" id="IPR024775">
    <property type="entry name" value="DinB-like"/>
</dbReference>
<dbReference type="RefSeq" id="WP_139378486.1">
    <property type="nucleotide sequence ID" value="NZ_FUYS01000001.1"/>
</dbReference>
<organism evidence="2 3">
    <name type="scientific">Parapedobacter luteus</name>
    <dbReference type="NCBI Taxonomy" id="623280"/>
    <lineage>
        <taxon>Bacteria</taxon>
        <taxon>Pseudomonadati</taxon>
        <taxon>Bacteroidota</taxon>
        <taxon>Sphingobacteriia</taxon>
        <taxon>Sphingobacteriales</taxon>
        <taxon>Sphingobacteriaceae</taxon>
        <taxon>Parapedobacter</taxon>
    </lineage>
</organism>
<sequence length="162" mass="18403">MNQQIIFKYIRQTRTVFAQLLEQLTLEEINEIPDGFKNNIGWNFGHIAVSTPGLCYRRTQVSPDYEIPYSSDYGKGTKPERWISAEELDSLKGQLISSIQQIEADYNKGVFATISPFATSTYGLEMNTIEEVLSAALAHDNLHYGYAMAIRRTLEGEKQKKS</sequence>
<dbReference type="Pfam" id="PF12867">
    <property type="entry name" value="DinB_2"/>
    <property type="match status" value="1"/>
</dbReference>
<gene>
    <name evidence="2" type="ORF">SAMN05660226_00488</name>
</gene>
<dbReference type="Proteomes" id="UP000190541">
    <property type="component" value="Unassembled WGS sequence"/>
</dbReference>
<evidence type="ECO:0000313" key="3">
    <source>
        <dbReference type="Proteomes" id="UP000190541"/>
    </source>
</evidence>